<proteinExistence type="predicted"/>
<dbReference type="EMBL" id="UZAI01002548">
    <property type="protein sequence ID" value="VDO72556.1"/>
    <property type="molecule type" value="Genomic_DNA"/>
</dbReference>
<organism evidence="1 2">
    <name type="scientific">Schistosoma margrebowiei</name>
    <dbReference type="NCBI Taxonomy" id="48269"/>
    <lineage>
        <taxon>Eukaryota</taxon>
        <taxon>Metazoa</taxon>
        <taxon>Spiralia</taxon>
        <taxon>Lophotrochozoa</taxon>
        <taxon>Platyhelminthes</taxon>
        <taxon>Trematoda</taxon>
        <taxon>Digenea</taxon>
        <taxon>Strigeidida</taxon>
        <taxon>Schistosomatoidea</taxon>
        <taxon>Schistosomatidae</taxon>
        <taxon>Schistosoma</taxon>
    </lineage>
</organism>
<evidence type="ECO:0000313" key="2">
    <source>
        <dbReference type="Proteomes" id="UP000277204"/>
    </source>
</evidence>
<accession>A0A3P7XFF9</accession>
<reference evidence="1 2" key="1">
    <citation type="submission" date="2018-11" db="EMBL/GenBank/DDBJ databases">
        <authorList>
            <consortium name="Pathogen Informatics"/>
        </authorList>
    </citation>
    <scope>NUCLEOTIDE SEQUENCE [LARGE SCALE GENOMIC DNA]</scope>
    <source>
        <strain evidence="1 2">Zambia</strain>
    </source>
</reference>
<protein>
    <submittedName>
        <fullName evidence="1">Uncharacterized protein</fullName>
    </submittedName>
</protein>
<dbReference type="AlphaFoldDB" id="A0A3P7XFF9"/>
<keyword evidence="2" id="KW-1185">Reference proteome</keyword>
<evidence type="ECO:0000313" key="1">
    <source>
        <dbReference type="EMBL" id="VDO72556.1"/>
    </source>
</evidence>
<name>A0A3P7XFF9_9TREM</name>
<sequence>MTTLFLVKSRFGLLKTHIATKVAEINQNPSRNRRLKSVGSVLL</sequence>
<gene>
    <name evidence="1" type="ORF">SMRZ_LOCUS6694</name>
</gene>
<dbReference type="Proteomes" id="UP000277204">
    <property type="component" value="Unassembled WGS sequence"/>
</dbReference>